<feature type="transmembrane region" description="Helical" evidence="1">
    <location>
        <begin position="401"/>
        <end position="422"/>
    </location>
</feature>
<protein>
    <recommendedName>
        <fullName evidence="2">O-acyltransferase WSD1 C-terminal domain-containing protein</fullName>
    </recommendedName>
</protein>
<evidence type="ECO:0000259" key="2">
    <source>
        <dbReference type="Pfam" id="PF06974"/>
    </source>
</evidence>
<dbReference type="PANTHER" id="PTHR31650:SF1">
    <property type="entry name" value="WAX ESTER SYNTHASE_DIACYLGLYCEROL ACYLTRANSFERASE 4-RELATED"/>
    <property type="match status" value="1"/>
</dbReference>
<reference evidence="3 4" key="1">
    <citation type="submission" date="2024-08" db="EMBL/GenBank/DDBJ databases">
        <authorList>
            <person name="Cucini C."/>
            <person name="Frati F."/>
        </authorList>
    </citation>
    <scope>NUCLEOTIDE SEQUENCE [LARGE SCALE GENOMIC DNA]</scope>
</reference>
<keyword evidence="1" id="KW-1133">Transmembrane helix</keyword>
<sequence length="529" mass="59797">MSLLNLVLFVLKECGVILFGLLCLFLLIIFWILSLPIYLYRYLVCLCTKLFCKDTFGKPVTPLGNYFACEFLPSARKSPPRSTLIVTVVVDRPVSFESVKESIEATWLGRDAKKFPELKQYVDSWMGFLFWKNDHSFKLENHLQPKKIEGETDDELEENVCLFMEQLVNKTFHPKRSPWECFVVQNYRNTELQRDKTSTNVMTLLVFRFHHSLVDGYSILKVIIESMMGIPLSTASLTPVSLTNKKDSPSNLTKKIVTNFTLVFRIVYEICHFFALAFTGTTPWHVPLNKKKCGEHICRTKPIPVESIRNIKSKLGVSFTSVLMSCASAAASRSFQLHHAKPEQNCRGRTMPTSIPLPRPDHPDKLRNHVTTTCLKLPTDPDLESLERLYKVDKVLRDGKGLLPLILPFFIALLGSHLAMIVQQITKNRHVSTAFSNFPGPGIQLEWEKGRVLTSDFAGGALPGVAGVGFAILSFGDYLRIAITANSAVMERNQVKELITFFNDEIAILQELAMKQSGSVSQREVNTMV</sequence>
<dbReference type="PANTHER" id="PTHR31650">
    <property type="entry name" value="O-ACYLTRANSFERASE (WSD1-LIKE) FAMILY PROTEIN"/>
    <property type="match status" value="1"/>
</dbReference>
<evidence type="ECO:0000313" key="4">
    <source>
        <dbReference type="Proteomes" id="UP001642540"/>
    </source>
</evidence>
<keyword evidence="1" id="KW-0472">Membrane</keyword>
<feature type="domain" description="O-acyltransferase WSD1 C-terminal" evidence="2">
    <location>
        <begin position="368"/>
        <end position="505"/>
    </location>
</feature>
<dbReference type="Pfam" id="PF06974">
    <property type="entry name" value="WS_DGAT_C"/>
    <property type="match status" value="1"/>
</dbReference>
<dbReference type="InterPro" id="IPR045034">
    <property type="entry name" value="O-acyltransferase_WSD1-like"/>
</dbReference>
<comment type="caution">
    <text evidence="3">The sequence shown here is derived from an EMBL/GenBank/DDBJ whole genome shotgun (WGS) entry which is preliminary data.</text>
</comment>
<proteinExistence type="predicted"/>
<evidence type="ECO:0000313" key="3">
    <source>
        <dbReference type="EMBL" id="CAL8085280.1"/>
    </source>
</evidence>
<gene>
    <name evidence="3" type="ORF">ODALV1_LOCUS6061</name>
</gene>
<dbReference type="InterPro" id="IPR009721">
    <property type="entry name" value="O-acyltransferase_WSD1_C"/>
</dbReference>
<dbReference type="Proteomes" id="UP001642540">
    <property type="component" value="Unassembled WGS sequence"/>
</dbReference>
<name>A0ABP1Q2X3_9HEXA</name>
<accession>A0ABP1Q2X3</accession>
<feature type="transmembrane region" description="Helical" evidence="1">
    <location>
        <begin position="6"/>
        <end position="33"/>
    </location>
</feature>
<keyword evidence="1" id="KW-0812">Transmembrane</keyword>
<organism evidence="3 4">
    <name type="scientific">Orchesella dallaii</name>
    <dbReference type="NCBI Taxonomy" id="48710"/>
    <lineage>
        <taxon>Eukaryota</taxon>
        <taxon>Metazoa</taxon>
        <taxon>Ecdysozoa</taxon>
        <taxon>Arthropoda</taxon>
        <taxon>Hexapoda</taxon>
        <taxon>Collembola</taxon>
        <taxon>Entomobryomorpha</taxon>
        <taxon>Entomobryoidea</taxon>
        <taxon>Orchesellidae</taxon>
        <taxon>Orchesellinae</taxon>
        <taxon>Orchesella</taxon>
    </lineage>
</organism>
<evidence type="ECO:0000256" key="1">
    <source>
        <dbReference type="SAM" id="Phobius"/>
    </source>
</evidence>
<dbReference type="EMBL" id="CAXLJM020000019">
    <property type="protein sequence ID" value="CAL8085280.1"/>
    <property type="molecule type" value="Genomic_DNA"/>
</dbReference>
<keyword evidence="4" id="KW-1185">Reference proteome</keyword>